<comment type="activity regulation">
    <text evidence="10">Na(+) is not transported, but it plays an essential structural role and its presence is essential for fluoride channel function.</text>
</comment>
<dbReference type="EMBL" id="JBHYPX010000003">
    <property type="protein sequence ID" value="MFE1350953.1"/>
    <property type="molecule type" value="Genomic_DNA"/>
</dbReference>
<accession>A0ABW6GE13</accession>
<keyword evidence="10" id="KW-0406">Ion transport</keyword>
<feature type="binding site" evidence="10">
    <location>
        <position position="89"/>
    </location>
    <ligand>
        <name>Na(+)</name>
        <dbReference type="ChEBI" id="CHEBI:29101"/>
        <note>structural</note>
    </ligand>
</feature>
<proteinExistence type="inferred from homology"/>
<evidence type="ECO:0000256" key="8">
    <source>
        <dbReference type="ARBA" id="ARBA00035585"/>
    </source>
</evidence>
<feature type="transmembrane region" description="Helical" evidence="10">
    <location>
        <begin position="111"/>
        <end position="136"/>
    </location>
</feature>
<gene>
    <name evidence="10" type="primary">fluC</name>
    <name evidence="10" type="synonym">crcB</name>
    <name evidence="11" type="ORF">ACFW6T_03070</name>
</gene>
<feature type="transmembrane region" description="Helical" evidence="10">
    <location>
        <begin position="78"/>
        <end position="96"/>
    </location>
</feature>
<comment type="function">
    <text evidence="9 10">Fluoride-specific ion channel. Important for reducing fluoride concentration in the cell, thus reducing its toxicity.</text>
</comment>
<organism evidence="11 12">
    <name type="scientific">Kitasatospora phosalacinea</name>
    <dbReference type="NCBI Taxonomy" id="2065"/>
    <lineage>
        <taxon>Bacteria</taxon>
        <taxon>Bacillati</taxon>
        <taxon>Actinomycetota</taxon>
        <taxon>Actinomycetes</taxon>
        <taxon>Kitasatosporales</taxon>
        <taxon>Streptomycetaceae</taxon>
        <taxon>Kitasatospora</taxon>
    </lineage>
</organism>
<keyword evidence="5 10" id="KW-0472">Membrane</keyword>
<evidence type="ECO:0000256" key="5">
    <source>
        <dbReference type="ARBA" id="ARBA00023136"/>
    </source>
</evidence>
<comment type="catalytic activity">
    <reaction evidence="8">
        <text>fluoride(in) = fluoride(out)</text>
        <dbReference type="Rhea" id="RHEA:76159"/>
        <dbReference type="ChEBI" id="CHEBI:17051"/>
    </reaction>
    <physiologicalReaction direction="left-to-right" evidence="8">
        <dbReference type="Rhea" id="RHEA:76160"/>
    </physiologicalReaction>
</comment>
<evidence type="ECO:0000256" key="10">
    <source>
        <dbReference type="HAMAP-Rule" id="MF_00454"/>
    </source>
</evidence>
<comment type="similarity">
    <text evidence="7 10">Belongs to the fluoride channel Fluc/FEX (TC 1.A.43) family.</text>
</comment>
<keyword evidence="10" id="KW-0479">Metal-binding</keyword>
<dbReference type="HAMAP" id="MF_00454">
    <property type="entry name" value="FluC"/>
    <property type="match status" value="1"/>
</dbReference>
<dbReference type="RefSeq" id="WP_380315995.1">
    <property type="nucleotide sequence ID" value="NZ_JBHYPW010000002.1"/>
</dbReference>
<name>A0ABW6GE13_9ACTN</name>
<keyword evidence="6 10" id="KW-0407">Ion channel</keyword>
<comment type="caution">
    <text evidence="11">The sequence shown here is derived from an EMBL/GenBank/DDBJ whole genome shotgun (WGS) entry which is preliminary data.</text>
</comment>
<evidence type="ECO:0000256" key="2">
    <source>
        <dbReference type="ARBA" id="ARBA00022475"/>
    </source>
</evidence>
<feature type="binding site" evidence="10">
    <location>
        <position position="86"/>
    </location>
    <ligand>
        <name>Na(+)</name>
        <dbReference type="ChEBI" id="CHEBI:29101"/>
        <note>structural</note>
    </ligand>
</feature>
<feature type="transmembrane region" description="Helical" evidence="10">
    <location>
        <begin position="12"/>
        <end position="30"/>
    </location>
</feature>
<keyword evidence="10" id="KW-0915">Sodium</keyword>
<reference evidence="11 12" key="1">
    <citation type="submission" date="2024-09" db="EMBL/GenBank/DDBJ databases">
        <title>The Natural Products Discovery Center: Release of the First 8490 Sequenced Strains for Exploring Actinobacteria Biosynthetic Diversity.</title>
        <authorList>
            <person name="Kalkreuter E."/>
            <person name="Kautsar S.A."/>
            <person name="Yang D."/>
            <person name="Bader C.D."/>
            <person name="Teijaro C.N."/>
            <person name="Fluegel L."/>
            <person name="Davis C.M."/>
            <person name="Simpson J.R."/>
            <person name="Lauterbach L."/>
            <person name="Steele A.D."/>
            <person name="Gui C."/>
            <person name="Meng S."/>
            <person name="Li G."/>
            <person name="Viehrig K."/>
            <person name="Ye F."/>
            <person name="Su P."/>
            <person name="Kiefer A.F."/>
            <person name="Nichols A."/>
            <person name="Cepeda A.J."/>
            <person name="Yan W."/>
            <person name="Fan B."/>
            <person name="Jiang Y."/>
            <person name="Adhikari A."/>
            <person name="Zheng C.-J."/>
            <person name="Schuster L."/>
            <person name="Cowan T.M."/>
            <person name="Smanski M.J."/>
            <person name="Chevrette M.G."/>
            <person name="De Carvalho L.P.S."/>
            <person name="Shen B."/>
        </authorList>
    </citation>
    <scope>NUCLEOTIDE SEQUENCE [LARGE SCALE GENOMIC DNA]</scope>
    <source>
        <strain evidence="11 12">NPDC058753</strain>
    </source>
</reference>
<keyword evidence="10" id="KW-0813">Transport</keyword>
<evidence type="ECO:0000313" key="11">
    <source>
        <dbReference type="EMBL" id="MFE1350953.1"/>
    </source>
</evidence>
<feature type="transmembrane region" description="Helical" evidence="10">
    <location>
        <begin position="42"/>
        <end position="66"/>
    </location>
</feature>
<sequence length="161" mass="16148">MTTREPVLRGQGRVVAAVSAGGVLGAGARYGAGLLWPTAGDAFPWTTLGVNALGCAAIGVVLVVLTEGRRTPHPLLRPFLVTGILGGFTTFSTYAVDGQRLFDHGLPGRALLYLGGTLLAALAAVWAAASATRAVLLARSERARAAGGGVAGGADGRGVAE</sequence>
<dbReference type="InterPro" id="IPR003691">
    <property type="entry name" value="FluC"/>
</dbReference>
<dbReference type="PANTHER" id="PTHR28259:SF1">
    <property type="entry name" value="FLUORIDE EXPORT PROTEIN 1-RELATED"/>
    <property type="match status" value="1"/>
</dbReference>
<evidence type="ECO:0000256" key="7">
    <source>
        <dbReference type="ARBA" id="ARBA00035120"/>
    </source>
</evidence>
<evidence type="ECO:0000256" key="6">
    <source>
        <dbReference type="ARBA" id="ARBA00023303"/>
    </source>
</evidence>
<evidence type="ECO:0000313" key="12">
    <source>
        <dbReference type="Proteomes" id="UP001599542"/>
    </source>
</evidence>
<evidence type="ECO:0000256" key="9">
    <source>
        <dbReference type="ARBA" id="ARBA00049940"/>
    </source>
</evidence>
<keyword evidence="12" id="KW-1185">Reference proteome</keyword>
<protein>
    <recommendedName>
        <fullName evidence="10">Fluoride-specific ion channel FluC</fullName>
    </recommendedName>
</protein>
<dbReference type="Pfam" id="PF02537">
    <property type="entry name" value="CRCB"/>
    <property type="match status" value="1"/>
</dbReference>
<dbReference type="Proteomes" id="UP001599542">
    <property type="component" value="Unassembled WGS sequence"/>
</dbReference>
<dbReference type="PANTHER" id="PTHR28259">
    <property type="entry name" value="FLUORIDE EXPORT PROTEIN 1-RELATED"/>
    <property type="match status" value="1"/>
</dbReference>
<evidence type="ECO:0000256" key="4">
    <source>
        <dbReference type="ARBA" id="ARBA00022989"/>
    </source>
</evidence>
<keyword evidence="4 10" id="KW-1133">Transmembrane helix</keyword>
<evidence type="ECO:0000256" key="1">
    <source>
        <dbReference type="ARBA" id="ARBA00004651"/>
    </source>
</evidence>
<evidence type="ECO:0000256" key="3">
    <source>
        <dbReference type="ARBA" id="ARBA00022692"/>
    </source>
</evidence>
<keyword evidence="3 10" id="KW-0812">Transmembrane</keyword>
<keyword evidence="2 10" id="KW-1003">Cell membrane</keyword>
<comment type="subcellular location">
    <subcellularLocation>
        <location evidence="1 10">Cell membrane</location>
        <topology evidence="1 10">Multi-pass membrane protein</topology>
    </subcellularLocation>
</comment>